<evidence type="ECO:0000313" key="3">
    <source>
        <dbReference type="Proteomes" id="UP001642484"/>
    </source>
</evidence>
<feature type="transmembrane region" description="Helical" evidence="1">
    <location>
        <begin position="48"/>
        <end position="72"/>
    </location>
</feature>
<protein>
    <submittedName>
        <fullName evidence="2">Uncharacterized protein</fullName>
    </submittedName>
</protein>
<comment type="caution">
    <text evidence="2">The sequence shown here is derived from an EMBL/GenBank/DDBJ whole genome shotgun (WGS) entry which is preliminary data.</text>
</comment>
<feature type="transmembrane region" description="Helical" evidence="1">
    <location>
        <begin position="23"/>
        <end position="42"/>
    </location>
</feature>
<dbReference type="Proteomes" id="UP001642484">
    <property type="component" value="Unassembled WGS sequence"/>
</dbReference>
<sequence>MTEEDPLLLAKAMLTSESKVEEAFRISMMPWLTFTGVTWLFLYCYAHLPSFVVISLSTWATMCLCTLLAMYLRPKAPAAQGKHGLVVVLSLFSLCLGTVFGYWNYSRAGGVGDYWAIGSHEIYEGVSPSEPADARRDAAALAFTKYSRPDARLSTSYAAFGQLGPERASTGIGLEGIDFGRMLRMLIVLLVSWRMLRGKFQICEKQVMSFNHSSLKCQESSLPKEGRCLPCRSETHWPDGAPKRFRGKDAWKSWINWESPFNGSSDQLNRERKFFWEVDDKGALWRLELHEPGRWGEMRHPKVDQLGSVPSGCPEEQWVESRQCLVDVR</sequence>
<gene>
    <name evidence="2" type="ORF">CCMP2556_LOCUS3769</name>
</gene>
<proteinExistence type="predicted"/>
<evidence type="ECO:0000313" key="2">
    <source>
        <dbReference type="EMBL" id="CAK8994734.1"/>
    </source>
</evidence>
<keyword evidence="1" id="KW-1133">Transmembrane helix</keyword>
<organism evidence="2 3">
    <name type="scientific">Durusdinium trenchii</name>
    <dbReference type="NCBI Taxonomy" id="1381693"/>
    <lineage>
        <taxon>Eukaryota</taxon>
        <taxon>Sar</taxon>
        <taxon>Alveolata</taxon>
        <taxon>Dinophyceae</taxon>
        <taxon>Suessiales</taxon>
        <taxon>Symbiodiniaceae</taxon>
        <taxon>Durusdinium</taxon>
    </lineage>
</organism>
<accession>A0ABP0HZ27</accession>
<feature type="transmembrane region" description="Helical" evidence="1">
    <location>
        <begin position="84"/>
        <end position="105"/>
    </location>
</feature>
<keyword evidence="1" id="KW-0812">Transmembrane</keyword>
<dbReference type="EMBL" id="CAXAMN010001492">
    <property type="protein sequence ID" value="CAK8994734.1"/>
    <property type="molecule type" value="Genomic_DNA"/>
</dbReference>
<evidence type="ECO:0000256" key="1">
    <source>
        <dbReference type="SAM" id="Phobius"/>
    </source>
</evidence>
<reference evidence="2 3" key="1">
    <citation type="submission" date="2024-02" db="EMBL/GenBank/DDBJ databases">
        <authorList>
            <person name="Chen Y."/>
            <person name="Shah S."/>
            <person name="Dougan E. K."/>
            <person name="Thang M."/>
            <person name="Chan C."/>
        </authorList>
    </citation>
    <scope>NUCLEOTIDE SEQUENCE [LARGE SCALE GENOMIC DNA]</scope>
</reference>
<keyword evidence="1" id="KW-0472">Membrane</keyword>
<keyword evidence="3" id="KW-1185">Reference proteome</keyword>
<name>A0ABP0HZ27_9DINO</name>